<keyword evidence="2" id="KW-1185">Reference proteome</keyword>
<dbReference type="Proteomes" id="UP001054837">
    <property type="component" value="Unassembled WGS sequence"/>
</dbReference>
<evidence type="ECO:0000313" key="2">
    <source>
        <dbReference type="Proteomes" id="UP001054837"/>
    </source>
</evidence>
<organism evidence="1 2">
    <name type="scientific">Caerostris darwini</name>
    <dbReference type="NCBI Taxonomy" id="1538125"/>
    <lineage>
        <taxon>Eukaryota</taxon>
        <taxon>Metazoa</taxon>
        <taxon>Ecdysozoa</taxon>
        <taxon>Arthropoda</taxon>
        <taxon>Chelicerata</taxon>
        <taxon>Arachnida</taxon>
        <taxon>Araneae</taxon>
        <taxon>Araneomorphae</taxon>
        <taxon>Entelegynae</taxon>
        <taxon>Araneoidea</taxon>
        <taxon>Araneidae</taxon>
        <taxon>Caerostris</taxon>
    </lineage>
</organism>
<dbReference type="AlphaFoldDB" id="A0AAV4T9U1"/>
<gene>
    <name evidence="1" type="ORF">CDAR_372561</name>
</gene>
<protein>
    <submittedName>
        <fullName evidence="1">Uncharacterized protein</fullName>
    </submittedName>
</protein>
<comment type="caution">
    <text evidence="1">The sequence shown here is derived from an EMBL/GenBank/DDBJ whole genome shotgun (WGS) entry which is preliminary data.</text>
</comment>
<dbReference type="EMBL" id="BPLQ01009134">
    <property type="protein sequence ID" value="GIY41979.1"/>
    <property type="molecule type" value="Genomic_DNA"/>
</dbReference>
<reference evidence="1 2" key="1">
    <citation type="submission" date="2021-06" db="EMBL/GenBank/DDBJ databases">
        <title>Caerostris darwini draft genome.</title>
        <authorList>
            <person name="Kono N."/>
            <person name="Arakawa K."/>
        </authorList>
    </citation>
    <scope>NUCLEOTIDE SEQUENCE [LARGE SCALE GENOMIC DNA]</scope>
</reference>
<proteinExistence type="predicted"/>
<accession>A0AAV4T9U1</accession>
<name>A0AAV4T9U1_9ARAC</name>
<sequence length="114" mass="12667">MEVSLSRIRNSRISSGVRGNVCRVEKSTDYWCRQRDQCTGNASGIPPGETGQPNITLDSGSYILYQLTASSETGKTGKYIQEYKNLSKGDGCLKNKLELLKITLKSFNPLLEIF</sequence>
<evidence type="ECO:0000313" key="1">
    <source>
        <dbReference type="EMBL" id="GIY41979.1"/>
    </source>
</evidence>